<keyword evidence="2" id="KW-1185">Reference proteome</keyword>
<proteinExistence type="predicted"/>
<evidence type="ECO:0000313" key="2">
    <source>
        <dbReference type="Proteomes" id="UP000824533"/>
    </source>
</evidence>
<gene>
    <name evidence="1" type="ORF">K1T71_010888</name>
</gene>
<evidence type="ECO:0000313" key="1">
    <source>
        <dbReference type="EMBL" id="KAJ0173739.1"/>
    </source>
</evidence>
<organism evidence="1 2">
    <name type="scientific">Dendrolimus kikuchii</name>
    <dbReference type="NCBI Taxonomy" id="765133"/>
    <lineage>
        <taxon>Eukaryota</taxon>
        <taxon>Metazoa</taxon>
        <taxon>Ecdysozoa</taxon>
        <taxon>Arthropoda</taxon>
        <taxon>Hexapoda</taxon>
        <taxon>Insecta</taxon>
        <taxon>Pterygota</taxon>
        <taxon>Neoptera</taxon>
        <taxon>Endopterygota</taxon>
        <taxon>Lepidoptera</taxon>
        <taxon>Glossata</taxon>
        <taxon>Ditrysia</taxon>
        <taxon>Bombycoidea</taxon>
        <taxon>Lasiocampidae</taxon>
        <taxon>Dendrolimus</taxon>
    </lineage>
</organism>
<comment type="caution">
    <text evidence="1">The sequence shown here is derived from an EMBL/GenBank/DDBJ whole genome shotgun (WGS) entry which is preliminary data.</text>
</comment>
<dbReference type="Proteomes" id="UP000824533">
    <property type="component" value="Linkage Group LG19"/>
</dbReference>
<accession>A0ACC1CQT9</accession>
<dbReference type="EMBL" id="CM034405">
    <property type="protein sequence ID" value="KAJ0173739.1"/>
    <property type="molecule type" value="Genomic_DNA"/>
</dbReference>
<name>A0ACC1CQT9_9NEOP</name>
<reference evidence="1 2" key="1">
    <citation type="journal article" date="2021" name="Front. Genet.">
        <title>Chromosome-Level Genome Assembly Reveals Significant Gene Expansion in the Toll and IMD Signaling Pathways of Dendrolimus kikuchii.</title>
        <authorList>
            <person name="Zhou J."/>
            <person name="Wu P."/>
            <person name="Xiong Z."/>
            <person name="Liu N."/>
            <person name="Zhao N."/>
            <person name="Ji M."/>
            <person name="Qiu Y."/>
            <person name="Yang B."/>
        </authorList>
    </citation>
    <scope>NUCLEOTIDE SEQUENCE [LARGE SCALE GENOMIC DNA]</scope>
    <source>
        <strain evidence="1">Ann1</strain>
    </source>
</reference>
<sequence>MEESKIKEELGDVKKTEDEPIQISYNFRCALCNVNEKVHYKGTTPPFSRNIVLKYPSYIMKDPFSPPGKGEILVLGADCSVCDRPVCVSKHCSLFFVKTFCLDCAKTSIHTFPIEIKNKVVQLREK</sequence>
<protein>
    <submittedName>
        <fullName evidence="1">Uncharacterized protein</fullName>
    </submittedName>
</protein>